<keyword evidence="4" id="KW-1185">Reference proteome</keyword>
<protein>
    <submittedName>
        <fullName evidence="3">VapE domain-containing protein</fullName>
    </submittedName>
</protein>
<dbReference type="PANTHER" id="PTHR34985">
    <property type="entry name" value="SLR0554 PROTEIN"/>
    <property type="match status" value="1"/>
</dbReference>
<dbReference type="EMBL" id="JBHRXV010000014">
    <property type="protein sequence ID" value="MFC3714315.1"/>
    <property type="molecule type" value="Genomic_DNA"/>
</dbReference>
<gene>
    <name evidence="3" type="ORF">ACFOMD_17230</name>
</gene>
<feature type="domain" description="Virulence-associated protein E-like" evidence="2">
    <location>
        <begin position="128"/>
        <end position="348"/>
    </location>
</feature>
<sequence length="431" mass="48697">MTDLPPFAEEPLGRSGTNEASTSESPVARAPMRRLDPASFPHPPRPGSGLIPTTIENVRHLIDSAGFRPYFDVIKKKMGIEHADGSRASMTEILSVGALHNLDRGLTQTFAEEIAHQRPYNPVLEWIDSRSWDGVDRLPSLYATVKAQTDYPLSLKDIILRRWFLSVVAAVKHPDNFQTRGVLTLQGSQGVGKTRWIGSLVPAGRQRDQWVKRDHNMDGLSEDSIIGAISHWIVEIGELDGAFKRDVSRLKGFLTNDCDKLRRPYGHDEVEYPRCTVFAATVNDTKFLVDPTGNNRWLTIAVEALDHNHTIDMQQVYAQLAIDVRAGEQWWLTDAENIMLESYNSKHRVVSAIHERVIENVDVQASRRGEGQYMTAMQFLTDIGVRYPTNAQCKECGAAFRELLGQPKRVHGRDQWRIQMSSNERVYTSIR</sequence>
<dbReference type="Pfam" id="PF05272">
    <property type="entry name" value="VapE-like_dom"/>
    <property type="match status" value="1"/>
</dbReference>
<evidence type="ECO:0000256" key="1">
    <source>
        <dbReference type="SAM" id="MobiDB-lite"/>
    </source>
</evidence>
<organism evidence="3 4">
    <name type="scientific">Sphingoaurantiacus capsulatus</name>
    <dbReference type="NCBI Taxonomy" id="1771310"/>
    <lineage>
        <taxon>Bacteria</taxon>
        <taxon>Pseudomonadati</taxon>
        <taxon>Pseudomonadota</taxon>
        <taxon>Alphaproteobacteria</taxon>
        <taxon>Sphingomonadales</taxon>
        <taxon>Sphingosinicellaceae</taxon>
        <taxon>Sphingoaurantiacus</taxon>
    </lineage>
</organism>
<reference evidence="4" key="1">
    <citation type="journal article" date="2019" name="Int. J. Syst. Evol. Microbiol.">
        <title>The Global Catalogue of Microorganisms (GCM) 10K type strain sequencing project: providing services to taxonomists for standard genome sequencing and annotation.</title>
        <authorList>
            <consortium name="The Broad Institute Genomics Platform"/>
            <consortium name="The Broad Institute Genome Sequencing Center for Infectious Disease"/>
            <person name="Wu L."/>
            <person name="Ma J."/>
        </authorList>
    </citation>
    <scope>NUCLEOTIDE SEQUENCE [LARGE SCALE GENOMIC DNA]</scope>
    <source>
        <strain evidence="4">KCTC 42644</strain>
    </source>
</reference>
<feature type="compositionally biased region" description="Polar residues" evidence="1">
    <location>
        <begin position="15"/>
        <end position="25"/>
    </location>
</feature>
<comment type="caution">
    <text evidence="3">The sequence shown here is derived from an EMBL/GenBank/DDBJ whole genome shotgun (WGS) entry which is preliminary data.</text>
</comment>
<evidence type="ECO:0000313" key="4">
    <source>
        <dbReference type="Proteomes" id="UP001595615"/>
    </source>
</evidence>
<dbReference type="RefSeq" id="WP_380863694.1">
    <property type="nucleotide sequence ID" value="NZ_JBHRXV010000014.1"/>
</dbReference>
<dbReference type="PANTHER" id="PTHR34985:SF1">
    <property type="entry name" value="SLR0554 PROTEIN"/>
    <property type="match status" value="1"/>
</dbReference>
<evidence type="ECO:0000313" key="3">
    <source>
        <dbReference type="EMBL" id="MFC3714315.1"/>
    </source>
</evidence>
<feature type="region of interest" description="Disordered" evidence="1">
    <location>
        <begin position="1"/>
        <end position="52"/>
    </location>
</feature>
<dbReference type="InterPro" id="IPR007936">
    <property type="entry name" value="VapE-like_dom"/>
</dbReference>
<evidence type="ECO:0000259" key="2">
    <source>
        <dbReference type="Pfam" id="PF05272"/>
    </source>
</evidence>
<accession>A0ABV7XDP8</accession>
<dbReference type="Proteomes" id="UP001595615">
    <property type="component" value="Unassembled WGS sequence"/>
</dbReference>
<name>A0ABV7XDP8_9SPHN</name>
<proteinExistence type="predicted"/>